<sequence>MGQSTGIVGSVVQSSMKSSQFEYRFTHEPGHVPQVMGQSTGIVGSVEQSPMKSSQFEYRFTHELGACVVMAVEPDP</sequence>
<name>A0A914CL43_9BILA</name>
<proteinExistence type="predicted"/>
<dbReference type="Proteomes" id="UP000887540">
    <property type="component" value="Unplaced"/>
</dbReference>
<keyword evidence="1" id="KW-1185">Reference proteome</keyword>
<dbReference type="WBParaSite" id="ACRNAN_scaffold12035.g23174.t1">
    <property type="protein sequence ID" value="ACRNAN_scaffold12035.g23174.t1"/>
    <property type="gene ID" value="ACRNAN_scaffold12035.g23174"/>
</dbReference>
<reference evidence="2" key="1">
    <citation type="submission" date="2022-11" db="UniProtKB">
        <authorList>
            <consortium name="WormBaseParasite"/>
        </authorList>
    </citation>
    <scope>IDENTIFICATION</scope>
</reference>
<organism evidence="1 2">
    <name type="scientific">Acrobeloides nanus</name>
    <dbReference type="NCBI Taxonomy" id="290746"/>
    <lineage>
        <taxon>Eukaryota</taxon>
        <taxon>Metazoa</taxon>
        <taxon>Ecdysozoa</taxon>
        <taxon>Nematoda</taxon>
        <taxon>Chromadorea</taxon>
        <taxon>Rhabditida</taxon>
        <taxon>Tylenchina</taxon>
        <taxon>Cephalobomorpha</taxon>
        <taxon>Cephaloboidea</taxon>
        <taxon>Cephalobidae</taxon>
        <taxon>Acrobeloides</taxon>
    </lineage>
</organism>
<evidence type="ECO:0000313" key="1">
    <source>
        <dbReference type="Proteomes" id="UP000887540"/>
    </source>
</evidence>
<protein>
    <submittedName>
        <fullName evidence="2">Uncharacterized protein</fullName>
    </submittedName>
</protein>
<evidence type="ECO:0000313" key="2">
    <source>
        <dbReference type="WBParaSite" id="ACRNAN_scaffold12035.g23174.t1"/>
    </source>
</evidence>
<dbReference type="AlphaFoldDB" id="A0A914CL43"/>
<accession>A0A914CL43</accession>